<comment type="cofactor">
    <cofactor evidence="1">
        <name>FAD</name>
        <dbReference type="ChEBI" id="CHEBI:57692"/>
    </cofactor>
</comment>
<dbReference type="PANTHER" id="PTHR10742:SF410">
    <property type="entry name" value="LYSINE-SPECIFIC HISTONE DEMETHYLASE 2"/>
    <property type="match status" value="1"/>
</dbReference>
<evidence type="ECO:0000256" key="6">
    <source>
        <dbReference type="ARBA" id="ARBA00023002"/>
    </source>
</evidence>
<evidence type="ECO:0000256" key="8">
    <source>
        <dbReference type="ARBA" id="ARBA00047321"/>
    </source>
</evidence>
<dbReference type="Gene3D" id="3.50.50.60">
    <property type="entry name" value="FAD/NAD(P)-binding domain"/>
    <property type="match status" value="1"/>
</dbReference>
<dbReference type="InterPro" id="IPR002937">
    <property type="entry name" value="Amino_oxidase"/>
</dbReference>
<dbReference type="GO" id="GO:0050361">
    <property type="term" value="F:tryptophan 2-monooxygenase activity"/>
    <property type="evidence" value="ECO:0007669"/>
    <property type="project" value="UniProtKB-EC"/>
</dbReference>
<dbReference type="Proteomes" id="UP000636949">
    <property type="component" value="Unassembled WGS sequence"/>
</dbReference>
<sequence>MQIYDVVVVGGGVAGLAAANNLMLNGFDVLVLEARDRVGGRVHSQCFAGETVDLGASWIHGVQENPITRLAKKHNISTWRSQMSGPSPDNILHREMYDQEFNLLSHEQKLKIANWMADFLDYLEGVQIDEESHLRSIADIKQQFIVDNQIAKEDALYIDYIADTLFLYEYAIEAKSLSAESHHADIDFAGSDLLFPQGYAQITNLLAKHLDIRLSDPVQNIDYSGDLVQIATEKNQYQANYVLVTVPLGVLKHADIGFNPYLPQSKRKSIQQLEMGVLNKIYLEFEEVFWDKEAQSIACLSLEHRIAREMMNFYPLTKKPILMAFTAGVVGKQLEQLSDRELLALIIDSLKHMYGENLPKLKSYCITRWANDEYSYGSYSYLPVGVKAKRRQRLGKPVDNKLFFAGEATSFYFPSTVHGAFLSGVRSAYQILQIDLLTEDVRKRTAIVEDPYL</sequence>
<comment type="pathway">
    <text evidence="2">Plant hormone metabolism; auxin biosynthesis.</text>
</comment>
<dbReference type="AlphaFoldDB" id="A0A8J2Z6J5"/>
<feature type="domain" description="Amine oxidase" evidence="10">
    <location>
        <begin position="13"/>
        <end position="432"/>
    </location>
</feature>
<evidence type="ECO:0000259" key="10">
    <source>
        <dbReference type="Pfam" id="PF01593"/>
    </source>
</evidence>
<dbReference type="InterPro" id="IPR036188">
    <property type="entry name" value="FAD/NAD-bd_sf"/>
</dbReference>
<dbReference type="InterPro" id="IPR050281">
    <property type="entry name" value="Flavin_monoamine_oxidase"/>
</dbReference>
<dbReference type="GO" id="GO:0009851">
    <property type="term" value="P:auxin biosynthetic process"/>
    <property type="evidence" value="ECO:0007669"/>
    <property type="project" value="UniProtKB-KW"/>
</dbReference>
<evidence type="ECO:0000256" key="2">
    <source>
        <dbReference type="ARBA" id="ARBA00004814"/>
    </source>
</evidence>
<feature type="binding site" evidence="9">
    <location>
        <begin position="33"/>
        <end position="34"/>
    </location>
    <ligand>
        <name>FAD</name>
        <dbReference type="ChEBI" id="CHEBI:57692"/>
    </ligand>
</feature>
<evidence type="ECO:0000313" key="12">
    <source>
        <dbReference type="Proteomes" id="UP000636949"/>
    </source>
</evidence>
<evidence type="ECO:0000256" key="5">
    <source>
        <dbReference type="ARBA" id="ARBA00017871"/>
    </source>
</evidence>
<dbReference type="Pfam" id="PF01593">
    <property type="entry name" value="Amino_oxidase"/>
    <property type="match status" value="1"/>
</dbReference>
<evidence type="ECO:0000256" key="7">
    <source>
        <dbReference type="ARBA" id="ARBA00023070"/>
    </source>
</evidence>
<dbReference type="SUPFAM" id="SSF51905">
    <property type="entry name" value="FAD/NAD(P)-binding domain"/>
    <property type="match status" value="1"/>
</dbReference>
<keyword evidence="7" id="KW-0073">Auxin biosynthesis</keyword>
<reference evidence="11" key="1">
    <citation type="journal article" date="2014" name="Int. J. Syst. Evol. Microbiol.">
        <title>Complete genome sequence of Corynebacterium casei LMG S-19264T (=DSM 44701T), isolated from a smear-ripened cheese.</title>
        <authorList>
            <consortium name="US DOE Joint Genome Institute (JGI-PGF)"/>
            <person name="Walter F."/>
            <person name="Albersmeier A."/>
            <person name="Kalinowski J."/>
            <person name="Ruckert C."/>
        </authorList>
    </citation>
    <scope>NUCLEOTIDE SEQUENCE</scope>
    <source>
        <strain evidence="11">CGMCC 1.15758</strain>
    </source>
</reference>
<dbReference type="SUPFAM" id="SSF54373">
    <property type="entry name" value="FAD-linked reductases, C-terminal domain"/>
    <property type="match status" value="1"/>
</dbReference>
<dbReference type="InterPro" id="IPR001613">
    <property type="entry name" value="Flavin_amine_oxidase"/>
</dbReference>
<comment type="similarity">
    <text evidence="3">Belongs to the tryptophan 2-monooxygenase family.</text>
</comment>
<evidence type="ECO:0000256" key="9">
    <source>
        <dbReference type="PIRSR" id="PIRSR601613-1"/>
    </source>
</evidence>
<reference evidence="11" key="2">
    <citation type="submission" date="2020-09" db="EMBL/GenBank/DDBJ databases">
        <authorList>
            <person name="Sun Q."/>
            <person name="Zhou Y."/>
        </authorList>
    </citation>
    <scope>NUCLEOTIDE SEQUENCE</scope>
    <source>
        <strain evidence="11">CGMCC 1.15758</strain>
    </source>
</reference>
<name>A0A8J2Z6J5_9GAMM</name>
<evidence type="ECO:0000256" key="1">
    <source>
        <dbReference type="ARBA" id="ARBA00001974"/>
    </source>
</evidence>
<protein>
    <recommendedName>
        <fullName evidence="5">Tryptophan 2-monooxygenase</fullName>
        <ecNumber evidence="4">1.13.12.3</ecNumber>
    </recommendedName>
</protein>
<dbReference type="PRINTS" id="PR00757">
    <property type="entry name" value="AMINEOXDASEF"/>
</dbReference>
<keyword evidence="6" id="KW-0560">Oxidoreductase</keyword>
<keyword evidence="12" id="KW-1185">Reference proteome</keyword>
<accession>A0A8J2Z6J5</accession>
<feature type="binding site" evidence="9">
    <location>
        <position position="218"/>
    </location>
    <ligand>
        <name>FAD</name>
        <dbReference type="ChEBI" id="CHEBI:57692"/>
    </ligand>
</feature>
<comment type="caution">
    <text evidence="11">The sequence shown here is derived from an EMBL/GenBank/DDBJ whole genome shotgun (WGS) entry which is preliminary data.</text>
</comment>
<dbReference type="Gene3D" id="3.90.660.10">
    <property type="match status" value="1"/>
</dbReference>
<dbReference type="EC" id="1.13.12.3" evidence="4"/>
<evidence type="ECO:0000256" key="4">
    <source>
        <dbReference type="ARBA" id="ARBA00012535"/>
    </source>
</evidence>
<dbReference type="PANTHER" id="PTHR10742">
    <property type="entry name" value="FLAVIN MONOAMINE OXIDASE"/>
    <property type="match status" value="1"/>
</dbReference>
<proteinExistence type="inferred from homology"/>
<gene>
    <name evidence="11" type="ORF">GCM10010995_24310</name>
</gene>
<dbReference type="EMBL" id="BMJS01000039">
    <property type="protein sequence ID" value="GGG05976.1"/>
    <property type="molecule type" value="Genomic_DNA"/>
</dbReference>
<dbReference type="OrthoDB" id="337830at2"/>
<dbReference type="RefSeq" id="WP_117003733.1">
    <property type="nucleotide sequence ID" value="NZ_BMJS01000039.1"/>
</dbReference>
<evidence type="ECO:0000313" key="11">
    <source>
        <dbReference type="EMBL" id="GGG05976.1"/>
    </source>
</evidence>
<organism evidence="11 12">
    <name type="scientific">Cysteiniphilum litorale</name>
    <dbReference type="NCBI Taxonomy" id="2056700"/>
    <lineage>
        <taxon>Bacteria</taxon>
        <taxon>Pseudomonadati</taxon>
        <taxon>Pseudomonadota</taxon>
        <taxon>Gammaproteobacteria</taxon>
        <taxon>Thiotrichales</taxon>
        <taxon>Fastidiosibacteraceae</taxon>
        <taxon>Cysteiniphilum</taxon>
    </lineage>
</organism>
<comment type="catalytic activity">
    <reaction evidence="8">
        <text>L-tryptophan + O2 = indole-3-acetamide + CO2 + H2O</text>
        <dbReference type="Rhea" id="RHEA:16165"/>
        <dbReference type="ChEBI" id="CHEBI:15377"/>
        <dbReference type="ChEBI" id="CHEBI:15379"/>
        <dbReference type="ChEBI" id="CHEBI:16031"/>
        <dbReference type="ChEBI" id="CHEBI:16526"/>
        <dbReference type="ChEBI" id="CHEBI:57912"/>
        <dbReference type="EC" id="1.13.12.3"/>
    </reaction>
</comment>
<evidence type="ECO:0000256" key="3">
    <source>
        <dbReference type="ARBA" id="ARBA00005833"/>
    </source>
</evidence>
<feature type="binding site" evidence="9">
    <location>
        <position position="325"/>
    </location>
    <ligand>
        <name>substrate</name>
    </ligand>
</feature>